<dbReference type="EMBL" id="BK015414">
    <property type="protein sequence ID" value="DAE05656.1"/>
    <property type="molecule type" value="Genomic_DNA"/>
</dbReference>
<proteinExistence type="predicted"/>
<evidence type="ECO:0000313" key="1">
    <source>
        <dbReference type="EMBL" id="DAE05656.1"/>
    </source>
</evidence>
<protein>
    <submittedName>
        <fullName evidence="1">Uncharacterized protein</fullName>
    </submittedName>
</protein>
<name>A0A8S5PG61_9CAUD</name>
<accession>A0A8S5PG61</accession>
<reference evidence="1" key="1">
    <citation type="journal article" date="2021" name="Proc. Natl. Acad. Sci. U.S.A.">
        <title>A Catalog of Tens of Thousands of Viruses from Human Metagenomes Reveals Hidden Associations with Chronic Diseases.</title>
        <authorList>
            <person name="Tisza M.J."/>
            <person name="Buck C.B."/>
        </authorList>
    </citation>
    <scope>NUCLEOTIDE SEQUENCE</scope>
    <source>
        <strain evidence="1">Ct7964</strain>
    </source>
</reference>
<organism evidence="1">
    <name type="scientific">Caudovirales sp. ct7964</name>
    <dbReference type="NCBI Taxonomy" id="2825758"/>
    <lineage>
        <taxon>Viruses</taxon>
        <taxon>Duplodnaviria</taxon>
        <taxon>Heunggongvirae</taxon>
        <taxon>Uroviricota</taxon>
        <taxon>Caudoviricetes</taxon>
    </lineage>
</organism>
<sequence length="30" mass="3642">MVNPHDWTNRQLFYTGVDFCRRTKNRLCLG</sequence>